<sequence>MNKKEKFNKYLESNRLVSIMNNTKWNEFRDAMIYDMPFEPPYILKTIFEEEDSQDYSDFNQDVDYMGNYDEESFVYLDYYVIEWIKVRPRYYEETGGRLVSKKVLHDAEKEFVDILNKYNIPYEHNNGEYVIRGYIRAKK</sequence>
<organism evidence="1 2">
    <name type="scientific">Terrisporobacter petrolearius</name>
    <dbReference type="NCBI Taxonomy" id="1460447"/>
    <lineage>
        <taxon>Bacteria</taxon>
        <taxon>Bacillati</taxon>
        <taxon>Bacillota</taxon>
        <taxon>Clostridia</taxon>
        <taxon>Peptostreptococcales</taxon>
        <taxon>Peptostreptococcaceae</taxon>
        <taxon>Terrisporobacter</taxon>
    </lineage>
</organism>
<reference evidence="1 2" key="1">
    <citation type="submission" date="2024-04" db="EMBL/GenBank/DDBJ databases">
        <title>Isolation and characterization of novel acetogenic strains of the genera Terrisporobacter and Acetoanaerobium.</title>
        <authorList>
            <person name="Boeer T."/>
            <person name="Schueler M.A."/>
            <person name="Lueschen A."/>
            <person name="Eysell L."/>
            <person name="Droege J."/>
            <person name="Heinemann M."/>
            <person name="Engelhardt L."/>
            <person name="Basen M."/>
            <person name="Daniel R."/>
        </authorList>
    </citation>
    <scope>NUCLEOTIDE SEQUENCE [LARGE SCALE GENOMIC DNA]</scope>
    <source>
        <strain evidence="1 2">ELB</strain>
    </source>
</reference>
<dbReference type="Pfam" id="PF20383">
    <property type="entry name" value="DUF6678"/>
    <property type="match status" value="1"/>
</dbReference>
<proteinExistence type="predicted"/>
<dbReference type="EMBL" id="CP154622">
    <property type="protein sequence ID" value="XAM42118.1"/>
    <property type="molecule type" value="Genomic_DNA"/>
</dbReference>
<dbReference type="RefSeq" id="WP_419727203.1">
    <property type="nucleotide sequence ID" value="NZ_CP183811.1"/>
</dbReference>
<protein>
    <submittedName>
        <fullName evidence="1">Uncharacterized protein</fullName>
    </submittedName>
</protein>
<keyword evidence="2" id="KW-1185">Reference proteome</keyword>
<name>A0ABZ3FGN2_9FIRM</name>
<dbReference type="Proteomes" id="UP001477947">
    <property type="component" value="Chromosome"/>
</dbReference>
<evidence type="ECO:0000313" key="2">
    <source>
        <dbReference type="Proteomes" id="UP001477947"/>
    </source>
</evidence>
<evidence type="ECO:0000313" key="1">
    <source>
        <dbReference type="EMBL" id="XAM42118.1"/>
    </source>
</evidence>
<accession>A0ABZ3FGN2</accession>
<dbReference type="InterPro" id="IPR046500">
    <property type="entry name" value="DUF6678"/>
</dbReference>
<gene>
    <name evidence="1" type="ORF">TPELB_24310</name>
</gene>